<sequence>MNHCLGRHIHELMKRIGIVVGVSFKWVDLVNWLKVRLIFMFNVFFSVFSCLETFRHTLGSNLGIGKSKLKFYENSA</sequence>
<reference evidence="1" key="1">
    <citation type="journal article" date="2018" name="Nat. Plants">
        <title>Whole-genome landscape of Medicago truncatula symbiotic genes.</title>
        <authorList>
            <person name="Pecrix Y."/>
            <person name="Gamas P."/>
            <person name="Carrere S."/>
        </authorList>
    </citation>
    <scope>NUCLEOTIDE SEQUENCE</scope>
    <source>
        <tissue evidence="1">Leaves</tissue>
    </source>
</reference>
<accession>A0A396GHF9</accession>
<gene>
    <name evidence="1" type="ORF">MtrunA17_Chr8g0356921</name>
</gene>
<dbReference type="EMBL" id="PSQE01000008">
    <property type="protein sequence ID" value="RHN40636.1"/>
    <property type="molecule type" value="Genomic_DNA"/>
</dbReference>
<dbReference type="AlphaFoldDB" id="A0A396GHF9"/>
<evidence type="ECO:0000313" key="1">
    <source>
        <dbReference type="EMBL" id="RHN40636.1"/>
    </source>
</evidence>
<proteinExistence type="predicted"/>
<name>A0A396GHF9_MEDTR</name>
<organism evidence="1">
    <name type="scientific">Medicago truncatula</name>
    <name type="common">Barrel medic</name>
    <name type="synonym">Medicago tribuloides</name>
    <dbReference type="NCBI Taxonomy" id="3880"/>
    <lineage>
        <taxon>Eukaryota</taxon>
        <taxon>Viridiplantae</taxon>
        <taxon>Streptophyta</taxon>
        <taxon>Embryophyta</taxon>
        <taxon>Tracheophyta</taxon>
        <taxon>Spermatophyta</taxon>
        <taxon>Magnoliopsida</taxon>
        <taxon>eudicotyledons</taxon>
        <taxon>Gunneridae</taxon>
        <taxon>Pentapetalae</taxon>
        <taxon>rosids</taxon>
        <taxon>fabids</taxon>
        <taxon>Fabales</taxon>
        <taxon>Fabaceae</taxon>
        <taxon>Papilionoideae</taxon>
        <taxon>50 kb inversion clade</taxon>
        <taxon>NPAAA clade</taxon>
        <taxon>Hologalegina</taxon>
        <taxon>IRL clade</taxon>
        <taxon>Trifolieae</taxon>
        <taxon>Medicago</taxon>
    </lineage>
</organism>
<protein>
    <submittedName>
        <fullName evidence="1">Uncharacterized protein</fullName>
    </submittedName>
</protein>
<dbReference type="Gramene" id="rna46816">
    <property type="protein sequence ID" value="RHN40636.1"/>
    <property type="gene ID" value="gene46816"/>
</dbReference>
<comment type="caution">
    <text evidence="1">The sequence shown here is derived from an EMBL/GenBank/DDBJ whole genome shotgun (WGS) entry which is preliminary data.</text>
</comment>
<dbReference type="Proteomes" id="UP000265566">
    <property type="component" value="Chromosome 8"/>
</dbReference>